<evidence type="ECO:0000313" key="1">
    <source>
        <dbReference type="EMBL" id="GBP77915.1"/>
    </source>
</evidence>
<reference evidence="1 2" key="1">
    <citation type="journal article" date="2019" name="Commun. Biol.">
        <title>The bagworm genome reveals a unique fibroin gene that provides high tensile strength.</title>
        <authorList>
            <person name="Kono N."/>
            <person name="Nakamura H."/>
            <person name="Ohtoshi R."/>
            <person name="Tomita M."/>
            <person name="Numata K."/>
            <person name="Arakawa K."/>
        </authorList>
    </citation>
    <scope>NUCLEOTIDE SEQUENCE [LARGE SCALE GENOMIC DNA]</scope>
</reference>
<gene>
    <name evidence="1" type="ORF">EVAR_89569_1</name>
</gene>
<dbReference type="Proteomes" id="UP000299102">
    <property type="component" value="Unassembled WGS sequence"/>
</dbReference>
<dbReference type="PANTHER" id="PTHR46704">
    <property type="entry name" value="CXC DOMAIN-CONTAINING PROTEIN-RELATED"/>
    <property type="match status" value="1"/>
</dbReference>
<dbReference type="AlphaFoldDB" id="A0A4C1YUE4"/>
<dbReference type="OrthoDB" id="6753017at2759"/>
<accession>A0A4C1YUE4</accession>
<dbReference type="PANTHER" id="PTHR46704:SF1">
    <property type="entry name" value="TELOMERE LENGTH REGULATION PROTEIN TEL2 HOMOLOG"/>
    <property type="match status" value="1"/>
</dbReference>
<comment type="caution">
    <text evidence="1">The sequence shown here is derived from an EMBL/GenBank/DDBJ whole genome shotgun (WGS) entry which is preliminary data.</text>
</comment>
<sequence>MSQFVYEEIVSNALDLRKKKRGPYASEIDTAMQYIYSYLEENSEECQFSLDELMTKIEGDYRPHIKKVKVQLLKKYGDDILIAVTANKAPVFVFDNADFNMQTLDGIHCITPKSAIAPDQNIERLKLMPSAKVVDTFGAIELKTFTKKNDTGLKTIKIQDLDSIHAVAKEIIPSVSDLLWLYGKSVDLPNIPEWSGFMEQATAELPFEKSFIGCLPFINAPPSGYDTILTALLFACEKCESLHQHTCFVTFDQPLYFKAREIISLYDVNSKLNNTVIRLGRFYLLMSFMESIGYIMNGSGLKELFNTIYALNSIEKIMVGHAYSRAVRAHMLTHLAIARIVLQFIDLTPDLSAELDRILYNFDRSVVLEADQEECCKELADKFANELIKLEQRGATAKL</sequence>
<dbReference type="EMBL" id="BGZK01001353">
    <property type="protein sequence ID" value="GBP77915.1"/>
    <property type="molecule type" value="Genomic_DNA"/>
</dbReference>
<name>A0A4C1YUE4_EUMVA</name>
<organism evidence="1 2">
    <name type="scientific">Eumeta variegata</name>
    <name type="common">Bagworm moth</name>
    <name type="synonym">Eumeta japonica</name>
    <dbReference type="NCBI Taxonomy" id="151549"/>
    <lineage>
        <taxon>Eukaryota</taxon>
        <taxon>Metazoa</taxon>
        <taxon>Ecdysozoa</taxon>
        <taxon>Arthropoda</taxon>
        <taxon>Hexapoda</taxon>
        <taxon>Insecta</taxon>
        <taxon>Pterygota</taxon>
        <taxon>Neoptera</taxon>
        <taxon>Endopterygota</taxon>
        <taxon>Lepidoptera</taxon>
        <taxon>Glossata</taxon>
        <taxon>Ditrysia</taxon>
        <taxon>Tineoidea</taxon>
        <taxon>Psychidae</taxon>
        <taxon>Oiketicinae</taxon>
        <taxon>Eumeta</taxon>
    </lineage>
</organism>
<proteinExistence type="predicted"/>
<keyword evidence="2" id="KW-1185">Reference proteome</keyword>
<protein>
    <submittedName>
        <fullName evidence="1">Uncharacterized protein</fullName>
    </submittedName>
</protein>
<evidence type="ECO:0000313" key="2">
    <source>
        <dbReference type="Proteomes" id="UP000299102"/>
    </source>
</evidence>